<dbReference type="InterPro" id="IPR001451">
    <property type="entry name" value="Hexapep"/>
</dbReference>
<accession>A0A2U2PBE7</accession>
<dbReference type="Pfam" id="PF00132">
    <property type="entry name" value="Hexapep"/>
    <property type="match status" value="1"/>
</dbReference>
<reference evidence="1 2" key="1">
    <citation type="submission" date="2018-04" db="EMBL/GenBank/DDBJ databases">
        <title>Pedobacter chongqingensis sp. nov., isolated from a rottenly hemp rope.</title>
        <authorList>
            <person name="Cai Y."/>
        </authorList>
    </citation>
    <scope>NUCLEOTIDE SEQUENCE [LARGE SCALE GENOMIC DNA]</scope>
    <source>
        <strain evidence="1 2">FJ4-8</strain>
    </source>
</reference>
<dbReference type="Pfam" id="PF14602">
    <property type="entry name" value="Hexapep_2"/>
    <property type="match status" value="1"/>
</dbReference>
<dbReference type="RefSeq" id="WP_109417782.1">
    <property type="nucleotide sequence ID" value="NZ_QEAS01000021.1"/>
</dbReference>
<dbReference type="Gene3D" id="2.160.10.10">
    <property type="entry name" value="Hexapeptide repeat proteins"/>
    <property type="match status" value="2"/>
</dbReference>
<dbReference type="InterPro" id="IPR051159">
    <property type="entry name" value="Hexapeptide_acetyltransf"/>
</dbReference>
<dbReference type="Proteomes" id="UP000245647">
    <property type="component" value="Unassembled WGS sequence"/>
</dbReference>
<dbReference type="SUPFAM" id="SSF51161">
    <property type="entry name" value="Trimeric LpxA-like enzymes"/>
    <property type="match status" value="1"/>
</dbReference>
<evidence type="ECO:0000313" key="1">
    <source>
        <dbReference type="EMBL" id="PWG78721.1"/>
    </source>
</evidence>
<proteinExistence type="predicted"/>
<organism evidence="1 2">
    <name type="scientific">Pararcticibacter amylolyticus</name>
    <dbReference type="NCBI Taxonomy" id="2173175"/>
    <lineage>
        <taxon>Bacteria</taxon>
        <taxon>Pseudomonadati</taxon>
        <taxon>Bacteroidota</taxon>
        <taxon>Sphingobacteriia</taxon>
        <taxon>Sphingobacteriales</taxon>
        <taxon>Sphingobacteriaceae</taxon>
        <taxon>Pararcticibacter</taxon>
    </lineage>
</organism>
<keyword evidence="2" id="KW-1185">Reference proteome</keyword>
<dbReference type="PANTHER" id="PTHR23416">
    <property type="entry name" value="SIALIC ACID SYNTHASE-RELATED"/>
    <property type="match status" value="1"/>
</dbReference>
<protein>
    <recommendedName>
        <fullName evidence="3">Transferase</fullName>
    </recommendedName>
</protein>
<dbReference type="InterPro" id="IPR011004">
    <property type="entry name" value="Trimer_LpxA-like_sf"/>
</dbReference>
<dbReference type="EMBL" id="QEAS01000021">
    <property type="protein sequence ID" value="PWG78721.1"/>
    <property type="molecule type" value="Genomic_DNA"/>
</dbReference>
<gene>
    <name evidence="1" type="ORF">DDR33_21105</name>
</gene>
<dbReference type="CDD" id="cd04647">
    <property type="entry name" value="LbH_MAT_like"/>
    <property type="match status" value="1"/>
</dbReference>
<dbReference type="AlphaFoldDB" id="A0A2U2PBE7"/>
<evidence type="ECO:0000313" key="2">
    <source>
        <dbReference type="Proteomes" id="UP000245647"/>
    </source>
</evidence>
<sequence length="238" mass="25336">MAIVSIVNRIVKRLKGDGYTIDPRVSGGYLIALLARRFIMFVRGKVVLIKHRGFLFVGRGVVLRARYQIHVGRGVTFDEGSFIDALSSGGVVLGDNVSLGKRSVIECSGSLSHLGKGIKVGNNVGLGRDCYYGCAGGIEIADNTIIGNYVSFHSENHITTSLEVPIRQQGVSHKGISIGNDCWIGAKVTVLDGVVLGNGCIVAAGAVLTGGVYEPFCIYGGVPAKMIKRRLAVKDKFL</sequence>
<name>A0A2U2PBE7_9SPHI</name>
<evidence type="ECO:0008006" key="3">
    <source>
        <dbReference type="Google" id="ProtNLM"/>
    </source>
</evidence>
<dbReference type="OrthoDB" id="9801697at2"/>
<comment type="caution">
    <text evidence="1">The sequence shown here is derived from an EMBL/GenBank/DDBJ whole genome shotgun (WGS) entry which is preliminary data.</text>
</comment>